<evidence type="ECO:0000259" key="4">
    <source>
        <dbReference type="Pfam" id="PF14339"/>
    </source>
</evidence>
<accession>A0A437RD19</accession>
<dbReference type="RefSeq" id="WP_128230195.1">
    <property type="nucleotide sequence ID" value="NZ_SACR01000005.1"/>
</dbReference>
<evidence type="ECO:0000256" key="2">
    <source>
        <dbReference type="SAM" id="SignalP"/>
    </source>
</evidence>
<protein>
    <submittedName>
        <fullName evidence="5">DUF4394 domain-containing protein</fullName>
    </submittedName>
</protein>
<gene>
    <name evidence="5" type="ORF">EOE66_18530</name>
</gene>
<evidence type="ECO:0000313" key="6">
    <source>
        <dbReference type="Proteomes" id="UP000285575"/>
    </source>
</evidence>
<keyword evidence="2" id="KW-0732">Signal</keyword>
<evidence type="ECO:0000313" key="5">
    <source>
        <dbReference type="EMBL" id="RVU44649.1"/>
    </source>
</evidence>
<feature type="signal peptide" evidence="2">
    <location>
        <begin position="1"/>
        <end position="22"/>
    </location>
</feature>
<feature type="domain" description="Ice-binding protein C-terminal" evidence="3">
    <location>
        <begin position="259"/>
        <end position="284"/>
    </location>
</feature>
<dbReference type="Pfam" id="PF14339">
    <property type="entry name" value="DUF4394"/>
    <property type="match status" value="1"/>
</dbReference>
<reference evidence="5 6" key="1">
    <citation type="submission" date="2019-01" db="EMBL/GenBank/DDBJ databases">
        <authorList>
            <person name="Chen W.-M."/>
        </authorList>
    </citation>
    <scope>NUCLEOTIDE SEQUENCE [LARGE SCALE GENOMIC DNA]</scope>
    <source>
        <strain evidence="5 6">KYPY4</strain>
    </source>
</reference>
<dbReference type="NCBIfam" id="TIGR02595">
    <property type="entry name" value="PEP_CTERM"/>
    <property type="match status" value="1"/>
</dbReference>
<dbReference type="EMBL" id="SACR01000005">
    <property type="protein sequence ID" value="RVU44649.1"/>
    <property type="molecule type" value="Genomic_DNA"/>
</dbReference>
<proteinExistence type="predicted"/>
<sequence length="286" mass="28732">MQTRTRLLSAAALACLAASAQAQMLVGITSANEIARFDAANPGMATRTAITGLDAGDRFVGIDLRPSNNTIYGLTLSNRLYTLNESTGAATFVAALSTTVVNGAQGWGLDFNPVADFAGATSLRVVGSMGGNFAINAVSGAVTTATPIASGHSGVAYTNSNPAGAPTTTGLYYINGATDTLAFAASGFNNPTITTVGALGLDVLNANGFEILANGMAYAALNRDGGTLGTGLYGINLMTGAATMVGEFNGTLTGLTVSAVPEPGTWALMLAGIGVAVGAARRRRHT</sequence>
<dbReference type="SUPFAM" id="SSF75011">
    <property type="entry name" value="3-carboxy-cis,cis-mucoante lactonizing enzyme"/>
    <property type="match status" value="1"/>
</dbReference>
<dbReference type="Proteomes" id="UP000285575">
    <property type="component" value="Unassembled WGS sequence"/>
</dbReference>
<dbReference type="InterPro" id="IPR013424">
    <property type="entry name" value="Ice-binding_C"/>
</dbReference>
<feature type="domain" description="DUF4394" evidence="4">
    <location>
        <begin position="34"/>
        <end position="255"/>
    </location>
</feature>
<keyword evidence="1" id="KW-0472">Membrane</keyword>
<comment type="caution">
    <text evidence="5">The sequence shown here is derived from an EMBL/GenBank/DDBJ whole genome shotgun (WGS) entry which is preliminary data.</text>
</comment>
<feature type="chain" id="PRO_5019334025" evidence="2">
    <location>
        <begin position="23"/>
        <end position="286"/>
    </location>
</feature>
<dbReference type="Pfam" id="PF07589">
    <property type="entry name" value="PEP-CTERM"/>
    <property type="match status" value="1"/>
</dbReference>
<name>A0A437RD19_9BURK</name>
<organism evidence="5 6">
    <name type="scientific">Rubrivivax rivuli</name>
    <dbReference type="NCBI Taxonomy" id="1862385"/>
    <lineage>
        <taxon>Bacteria</taxon>
        <taxon>Pseudomonadati</taxon>
        <taxon>Pseudomonadota</taxon>
        <taxon>Betaproteobacteria</taxon>
        <taxon>Burkholderiales</taxon>
        <taxon>Sphaerotilaceae</taxon>
        <taxon>Rubrivivax</taxon>
    </lineage>
</organism>
<dbReference type="AlphaFoldDB" id="A0A437RD19"/>
<dbReference type="InterPro" id="IPR025507">
    <property type="entry name" value="DUF4394"/>
</dbReference>
<keyword evidence="6" id="KW-1185">Reference proteome</keyword>
<keyword evidence="1" id="KW-1133">Transmembrane helix</keyword>
<dbReference type="OrthoDB" id="531718at2"/>
<keyword evidence="1" id="KW-0812">Transmembrane</keyword>
<evidence type="ECO:0000256" key="1">
    <source>
        <dbReference type="SAM" id="Phobius"/>
    </source>
</evidence>
<evidence type="ECO:0000259" key="3">
    <source>
        <dbReference type="Pfam" id="PF07589"/>
    </source>
</evidence>
<feature type="transmembrane region" description="Helical" evidence="1">
    <location>
        <begin position="263"/>
        <end position="280"/>
    </location>
</feature>
<dbReference type="NCBIfam" id="NF035944">
    <property type="entry name" value="PEPxxWA-CTERM"/>
    <property type="match status" value="1"/>
</dbReference>